<organism evidence="5 6">
    <name type="scientific">Sphingomonas sanxanigenens</name>
    <dbReference type="NCBI Taxonomy" id="397260"/>
    <lineage>
        <taxon>Bacteria</taxon>
        <taxon>Pseudomonadati</taxon>
        <taxon>Pseudomonadota</taxon>
        <taxon>Alphaproteobacteria</taxon>
        <taxon>Sphingomonadales</taxon>
        <taxon>Sphingomonadaceae</taxon>
        <taxon>Sphingomonas</taxon>
    </lineage>
</organism>
<comment type="caution">
    <text evidence="5">The sequence shown here is derived from an EMBL/GenBank/DDBJ whole genome shotgun (WGS) entry which is preliminary data.</text>
</comment>
<evidence type="ECO:0000313" key="5">
    <source>
        <dbReference type="EMBL" id="PZO89562.1"/>
    </source>
</evidence>
<dbReference type="AlphaFoldDB" id="A0A2W5A8K2"/>
<evidence type="ECO:0000259" key="4">
    <source>
        <dbReference type="PROSITE" id="PS50995"/>
    </source>
</evidence>
<dbReference type="InterPro" id="IPR039422">
    <property type="entry name" value="MarR/SlyA-like"/>
</dbReference>
<dbReference type="PANTHER" id="PTHR33164">
    <property type="entry name" value="TRANSCRIPTIONAL REGULATOR, MARR FAMILY"/>
    <property type="match status" value="1"/>
</dbReference>
<dbReference type="PROSITE" id="PS50995">
    <property type="entry name" value="HTH_MARR_2"/>
    <property type="match status" value="1"/>
</dbReference>
<keyword evidence="2" id="KW-0238">DNA-binding</keyword>
<dbReference type="GO" id="GO:0003700">
    <property type="term" value="F:DNA-binding transcription factor activity"/>
    <property type="evidence" value="ECO:0007669"/>
    <property type="project" value="InterPro"/>
</dbReference>
<dbReference type="InterPro" id="IPR036388">
    <property type="entry name" value="WH-like_DNA-bd_sf"/>
</dbReference>
<evidence type="ECO:0000313" key="6">
    <source>
        <dbReference type="Proteomes" id="UP000249066"/>
    </source>
</evidence>
<protein>
    <submittedName>
        <fullName evidence="5">MarR family transcriptional regulator</fullName>
    </submittedName>
</protein>
<accession>A0A2W5A8K2</accession>
<evidence type="ECO:0000256" key="2">
    <source>
        <dbReference type="ARBA" id="ARBA00023125"/>
    </source>
</evidence>
<sequence>MIDAAESTDKARRERFVYLLSVAWRRVNAALKGDAEGATAARCGLLMAMHPHDGAPMAELGRTVDLGPSALSGLIDRMERDGLIVRSPHPADGRAWLIAPTDAGRAARDEAIAAARVLNARLIEGFDDAELAVVARWLRTVRERFPKEQDR</sequence>
<dbReference type="InterPro" id="IPR023187">
    <property type="entry name" value="Tscrpt_reg_MarR-type_CS"/>
</dbReference>
<dbReference type="Pfam" id="PF12802">
    <property type="entry name" value="MarR_2"/>
    <property type="match status" value="1"/>
</dbReference>
<dbReference type="EMBL" id="QFNN01000054">
    <property type="protein sequence ID" value="PZO89562.1"/>
    <property type="molecule type" value="Genomic_DNA"/>
</dbReference>
<keyword evidence="3" id="KW-0804">Transcription</keyword>
<dbReference type="SUPFAM" id="SSF46785">
    <property type="entry name" value="Winged helix' DNA-binding domain"/>
    <property type="match status" value="1"/>
</dbReference>
<dbReference type="SMART" id="SM00347">
    <property type="entry name" value="HTH_MARR"/>
    <property type="match status" value="1"/>
</dbReference>
<dbReference type="PANTHER" id="PTHR33164:SF107">
    <property type="entry name" value="TRANSCRIPTIONAL REGULATORY PROTEIN"/>
    <property type="match status" value="1"/>
</dbReference>
<dbReference type="Gene3D" id="1.10.10.10">
    <property type="entry name" value="Winged helix-like DNA-binding domain superfamily/Winged helix DNA-binding domain"/>
    <property type="match status" value="1"/>
</dbReference>
<feature type="domain" description="HTH marR-type" evidence="4">
    <location>
        <begin position="1"/>
        <end position="143"/>
    </location>
</feature>
<proteinExistence type="predicted"/>
<keyword evidence="1" id="KW-0805">Transcription regulation</keyword>
<name>A0A2W5A8K2_9SPHN</name>
<dbReference type="GO" id="GO:0006950">
    <property type="term" value="P:response to stress"/>
    <property type="evidence" value="ECO:0007669"/>
    <property type="project" value="TreeGrafter"/>
</dbReference>
<dbReference type="Proteomes" id="UP000249066">
    <property type="component" value="Unassembled WGS sequence"/>
</dbReference>
<gene>
    <name evidence="5" type="ORF">DI623_09785</name>
</gene>
<dbReference type="GO" id="GO:0003677">
    <property type="term" value="F:DNA binding"/>
    <property type="evidence" value="ECO:0007669"/>
    <property type="project" value="UniProtKB-KW"/>
</dbReference>
<dbReference type="InterPro" id="IPR000835">
    <property type="entry name" value="HTH_MarR-typ"/>
</dbReference>
<evidence type="ECO:0000256" key="1">
    <source>
        <dbReference type="ARBA" id="ARBA00023015"/>
    </source>
</evidence>
<dbReference type="PROSITE" id="PS01117">
    <property type="entry name" value="HTH_MARR_1"/>
    <property type="match status" value="1"/>
</dbReference>
<evidence type="ECO:0000256" key="3">
    <source>
        <dbReference type="ARBA" id="ARBA00023163"/>
    </source>
</evidence>
<reference evidence="5 6" key="1">
    <citation type="submission" date="2017-08" db="EMBL/GenBank/DDBJ databases">
        <title>Infants hospitalized years apart are colonized by the same room-sourced microbial strains.</title>
        <authorList>
            <person name="Brooks B."/>
            <person name="Olm M.R."/>
            <person name="Firek B.A."/>
            <person name="Baker R."/>
            <person name="Thomas B.C."/>
            <person name="Morowitz M.J."/>
            <person name="Banfield J.F."/>
        </authorList>
    </citation>
    <scope>NUCLEOTIDE SEQUENCE [LARGE SCALE GENOMIC DNA]</scope>
    <source>
        <strain evidence="5">S2_018_000_R2_101</strain>
    </source>
</reference>
<dbReference type="InterPro" id="IPR036390">
    <property type="entry name" value="WH_DNA-bd_sf"/>
</dbReference>